<dbReference type="SUPFAM" id="SSF52833">
    <property type="entry name" value="Thioredoxin-like"/>
    <property type="match status" value="1"/>
</dbReference>
<evidence type="ECO:0000259" key="7">
    <source>
        <dbReference type="PROSITE" id="PS51352"/>
    </source>
</evidence>
<evidence type="ECO:0000256" key="2">
    <source>
        <dbReference type="ARBA" id="ARBA00022729"/>
    </source>
</evidence>
<keyword evidence="5" id="KW-0676">Redox-active center</keyword>
<keyword evidence="4" id="KW-1015">Disulfide bond</keyword>
<dbReference type="Proteomes" id="UP001611383">
    <property type="component" value="Chromosome"/>
</dbReference>
<dbReference type="Pfam" id="PF13462">
    <property type="entry name" value="Thioredoxin_4"/>
    <property type="match status" value="1"/>
</dbReference>
<feature type="signal peptide" evidence="6">
    <location>
        <begin position="1"/>
        <end position="23"/>
    </location>
</feature>
<dbReference type="InterPro" id="IPR012336">
    <property type="entry name" value="Thioredoxin-like_fold"/>
</dbReference>
<evidence type="ECO:0000313" key="9">
    <source>
        <dbReference type="Proteomes" id="UP001611383"/>
    </source>
</evidence>
<keyword evidence="2 6" id="KW-0732">Signal</keyword>
<proteinExistence type="inferred from homology"/>
<evidence type="ECO:0000256" key="6">
    <source>
        <dbReference type="SAM" id="SignalP"/>
    </source>
</evidence>
<dbReference type="RefSeq" id="WP_395819927.1">
    <property type="nucleotide sequence ID" value="NZ_CP043494.1"/>
</dbReference>
<evidence type="ECO:0000256" key="5">
    <source>
        <dbReference type="ARBA" id="ARBA00023284"/>
    </source>
</evidence>
<evidence type="ECO:0000256" key="1">
    <source>
        <dbReference type="ARBA" id="ARBA00005791"/>
    </source>
</evidence>
<dbReference type="InterPro" id="IPR013766">
    <property type="entry name" value="Thioredoxin_domain"/>
</dbReference>
<keyword evidence="3" id="KW-0560">Oxidoreductase</keyword>
<sequence>MKSFLSAGAAVVALLGMSMHAVASTPPPTNPPEDCKRPRAEAVETQALAATPRTDAPAVGRADAPVTVEVWSDFQCSFCARGADTVKALREKYGQQVRIVFRQKPLPSHPNARLAAIASMAAHEQGKFWEFHDALFAHQDALDRASLEALAGKLNLDVERFRRALDSSTWNNYVDMELVESQRRKVNATPTFFVNGQIIAGAQPLNVFTRTIDAALAR</sequence>
<evidence type="ECO:0000256" key="4">
    <source>
        <dbReference type="ARBA" id="ARBA00023157"/>
    </source>
</evidence>
<dbReference type="PANTHER" id="PTHR13887:SF14">
    <property type="entry name" value="DISULFIDE BOND FORMATION PROTEIN D"/>
    <property type="match status" value="1"/>
</dbReference>
<comment type="similarity">
    <text evidence="1">Belongs to the thioredoxin family. DsbA subfamily.</text>
</comment>
<protein>
    <submittedName>
        <fullName evidence="8">Thioredoxin domain-containing protein</fullName>
    </submittedName>
</protein>
<dbReference type="PANTHER" id="PTHR13887">
    <property type="entry name" value="GLUTATHIONE S-TRANSFERASE KAPPA"/>
    <property type="match status" value="1"/>
</dbReference>
<reference evidence="8 9" key="1">
    <citation type="submission" date="2019-08" db="EMBL/GenBank/DDBJ databases">
        <title>Archangium and Cystobacter genomes.</title>
        <authorList>
            <person name="Chen I.-C.K."/>
            <person name="Wielgoss S."/>
        </authorList>
    </citation>
    <scope>NUCLEOTIDE SEQUENCE [LARGE SCALE GENOMIC DNA]</scope>
    <source>
        <strain evidence="8 9">Cbm 6</strain>
    </source>
</reference>
<evidence type="ECO:0000256" key="3">
    <source>
        <dbReference type="ARBA" id="ARBA00023002"/>
    </source>
</evidence>
<gene>
    <name evidence="8" type="ORF">F0U60_15445</name>
</gene>
<keyword evidence="9" id="KW-1185">Reference proteome</keyword>
<organism evidence="8 9">
    <name type="scientific">Archangium minus</name>
    <dbReference type="NCBI Taxonomy" id="83450"/>
    <lineage>
        <taxon>Bacteria</taxon>
        <taxon>Pseudomonadati</taxon>
        <taxon>Myxococcota</taxon>
        <taxon>Myxococcia</taxon>
        <taxon>Myxococcales</taxon>
        <taxon>Cystobacterineae</taxon>
        <taxon>Archangiaceae</taxon>
        <taxon>Archangium</taxon>
    </lineage>
</organism>
<dbReference type="EMBL" id="CP043494">
    <property type="protein sequence ID" value="WNG45340.1"/>
    <property type="molecule type" value="Genomic_DNA"/>
</dbReference>
<dbReference type="PROSITE" id="PS51352">
    <property type="entry name" value="THIOREDOXIN_2"/>
    <property type="match status" value="1"/>
</dbReference>
<dbReference type="Gene3D" id="3.40.30.10">
    <property type="entry name" value="Glutaredoxin"/>
    <property type="match status" value="1"/>
</dbReference>
<feature type="domain" description="Thioredoxin" evidence="7">
    <location>
        <begin position="45"/>
        <end position="217"/>
    </location>
</feature>
<evidence type="ECO:0000313" key="8">
    <source>
        <dbReference type="EMBL" id="WNG45340.1"/>
    </source>
</evidence>
<name>A0ABY9WNI1_9BACT</name>
<dbReference type="InterPro" id="IPR036249">
    <property type="entry name" value="Thioredoxin-like_sf"/>
</dbReference>
<accession>A0ABY9WNI1</accession>
<feature type="chain" id="PRO_5045348201" evidence="6">
    <location>
        <begin position="24"/>
        <end position="218"/>
    </location>
</feature>